<dbReference type="InParanoid" id="A0A067PW28"/>
<feature type="compositionally biased region" description="Acidic residues" evidence="4">
    <location>
        <begin position="56"/>
        <end position="78"/>
    </location>
</feature>
<dbReference type="PANTHER" id="PTHR13389:SF0">
    <property type="entry name" value="PUMILIO HOMOLOG 3"/>
    <property type="match status" value="1"/>
</dbReference>
<evidence type="ECO:0000256" key="3">
    <source>
        <dbReference type="SAM" id="Coils"/>
    </source>
</evidence>
<dbReference type="SUPFAM" id="SSF48371">
    <property type="entry name" value="ARM repeat"/>
    <property type="match status" value="1"/>
</dbReference>
<evidence type="ECO:0000313" key="6">
    <source>
        <dbReference type="EMBL" id="KDQ55462.1"/>
    </source>
</evidence>
<organism evidence="6 7">
    <name type="scientific">Jaapia argillacea MUCL 33604</name>
    <dbReference type="NCBI Taxonomy" id="933084"/>
    <lineage>
        <taxon>Eukaryota</taxon>
        <taxon>Fungi</taxon>
        <taxon>Dikarya</taxon>
        <taxon>Basidiomycota</taxon>
        <taxon>Agaricomycotina</taxon>
        <taxon>Agaricomycetes</taxon>
        <taxon>Agaricomycetidae</taxon>
        <taxon>Jaapiales</taxon>
        <taxon>Jaapiaceae</taxon>
        <taxon>Jaapia</taxon>
    </lineage>
</organism>
<keyword evidence="2" id="KW-0694">RNA-binding</keyword>
<proteinExistence type="predicted"/>
<dbReference type="HOGENOM" id="CLU_013994_2_0_1"/>
<evidence type="ECO:0000256" key="4">
    <source>
        <dbReference type="SAM" id="MobiDB-lite"/>
    </source>
</evidence>
<feature type="domain" description="PUM-HD" evidence="5">
    <location>
        <begin position="119"/>
        <end position="451"/>
    </location>
</feature>
<feature type="region of interest" description="Disordered" evidence="4">
    <location>
        <begin position="1"/>
        <end position="98"/>
    </location>
</feature>
<gene>
    <name evidence="6" type="ORF">JAAARDRAFT_71318</name>
</gene>
<dbReference type="EMBL" id="KL197725">
    <property type="protein sequence ID" value="KDQ55462.1"/>
    <property type="molecule type" value="Genomic_DNA"/>
</dbReference>
<keyword evidence="7" id="KW-1185">Reference proteome</keyword>
<dbReference type="PANTHER" id="PTHR13389">
    <property type="entry name" value="PUMILIO HOMOLOG 3"/>
    <property type="match status" value="1"/>
</dbReference>
<dbReference type="Pfam" id="PF08144">
    <property type="entry name" value="CPL"/>
    <property type="match status" value="1"/>
</dbReference>
<accession>A0A067PW28</accession>
<evidence type="ECO:0000259" key="5">
    <source>
        <dbReference type="PROSITE" id="PS50303"/>
    </source>
</evidence>
<protein>
    <recommendedName>
        <fullName evidence="5">PUM-HD domain-containing protein</fullName>
    </recommendedName>
</protein>
<keyword evidence="1" id="KW-0677">Repeat</keyword>
<dbReference type="Proteomes" id="UP000027265">
    <property type="component" value="Unassembled WGS sequence"/>
</dbReference>
<feature type="coiled-coil region" evidence="3">
    <location>
        <begin position="326"/>
        <end position="353"/>
    </location>
</feature>
<dbReference type="InterPro" id="IPR001313">
    <property type="entry name" value="Pumilio_RNA-bd_rpt"/>
</dbReference>
<dbReference type="InterPro" id="IPR012959">
    <property type="entry name" value="CPL_dom"/>
</dbReference>
<evidence type="ECO:0000256" key="2">
    <source>
        <dbReference type="ARBA" id="ARBA00022884"/>
    </source>
</evidence>
<dbReference type="Gene3D" id="1.25.10.10">
    <property type="entry name" value="Leucine-rich Repeat Variant"/>
    <property type="match status" value="1"/>
</dbReference>
<dbReference type="InterPro" id="IPR040059">
    <property type="entry name" value="PUM3"/>
</dbReference>
<evidence type="ECO:0000313" key="7">
    <source>
        <dbReference type="Proteomes" id="UP000027265"/>
    </source>
</evidence>
<evidence type="ECO:0000256" key="1">
    <source>
        <dbReference type="ARBA" id="ARBA00022737"/>
    </source>
</evidence>
<dbReference type="OrthoDB" id="497380at2759"/>
<dbReference type="AlphaFoldDB" id="A0A067PW28"/>
<dbReference type="GO" id="GO:0006417">
    <property type="term" value="P:regulation of translation"/>
    <property type="evidence" value="ECO:0007669"/>
    <property type="project" value="TreeGrafter"/>
</dbReference>
<dbReference type="PROSITE" id="PS50303">
    <property type="entry name" value="PUM_HD"/>
    <property type="match status" value="1"/>
</dbReference>
<dbReference type="GO" id="GO:0005730">
    <property type="term" value="C:nucleolus"/>
    <property type="evidence" value="ECO:0007669"/>
    <property type="project" value="TreeGrafter"/>
</dbReference>
<dbReference type="GO" id="GO:0003729">
    <property type="term" value="F:mRNA binding"/>
    <property type="evidence" value="ECO:0007669"/>
    <property type="project" value="TreeGrafter"/>
</dbReference>
<dbReference type="InterPro" id="IPR033133">
    <property type="entry name" value="PUM-HD"/>
</dbReference>
<keyword evidence="3" id="KW-0175">Coiled coil</keyword>
<dbReference type="InterPro" id="IPR016024">
    <property type="entry name" value="ARM-type_fold"/>
</dbReference>
<name>A0A067PW28_9AGAM</name>
<dbReference type="FunCoup" id="A0A067PW28">
    <property type="interactions" value="544"/>
</dbReference>
<dbReference type="InterPro" id="IPR011989">
    <property type="entry name" value="ARM-like"/>
</dbReference>
<dbReference type="SMART" id="SM00025">
    <property type="entry name" value="Pumilio"/>
    <property type="match status" value="5"/>
</dbReference>
<dbReference type="STRING" id="933084.A0A067PW28"/>
<sequence length="664" mass="74443">MAPVANRSSKKRPAPSHAGPATKKPHLAKAKAPPPDKKRSRPITATVRDDSGSESGLDEEGEFGEDGDEEKMIEEDQMNIDPKPEKVQTGQSARESHKIQRELLTQRRAAKPHSDLLTNAKRIWLDARQKNIPTDQRQKHIKELMNVIRGKVKDIVFKHDASRIVQTVVKWGKQKERDEVAEELKGNFKTLAQSKYSKFLVTKLVRLCPNHRPSILLEFQGSVVRLLLHREASSVIADAYELYANAYERSILLRDFYGKEARLFSVTSGSDVDREMAKKGLKGVLEAAVGAESKKRILGEVKEGLVNIYNNSDKGAVTHAIVHHALWEYLREVEELEDEAEREKLRREMFETCQDVLVEMVHTRDGSRVVREFIARGTAKDRKQIMKLIKPHIERMCKDDEAQLVLFTALDVLDDTKLLTKSLISEITSHASTLCTTHQGRRALLYLILPRSRRHFTPAQTALLAETDEVKKGTSKKDDEVRREEVRKGGSEGLIRWIEESGVEVSRDTGGSLVVGDVMLFAEGDKTAATEALLRSLCTPYPSPDPSNPHPIDLPHISRLYKTLLQGGHFDHSTSIISRSLYFSPKEFASAFVKVVGEDVTVAMAKGGGGTFLVAELLERVRAEGSEDEKKLVKAWFGEGVVGEIERGDVKGKKVLLEKIQALR</sequence>
<reference evidence="7" key="1">
    <citation type="journal article" date="2014" name="Proc. Natl. Acad. Sci. U.S.A.">
        <title>Extensive sampling of basidiomycete genomes demonstrates inadequacy of the white-rot/brown-rot paradigm for wood decay fungi.</title>
        <authorList>
            <person name="Riley R."/>
            <person name="Salamov A.A."/>
            <person name="Brown D.W."/>
            <person name="Nagy L.G."/>
            <person name="Floudas D."/>
            <person name="Held B.W."/>
            <person name="Levasseur A."/>
            <person name="Lombard V."/>
            <person name="Morin E."/>
            <person name="Otillar R."/>
            <person name="Lindquist E.A."/>
            <person name="Sun H."/>
            <person name="LaButti K.M."/>
            <person name="Schmutz J."/>
            <person name="Jabbour D."/>
            <person name="Luo H."/>
            <person name="Baker S.E."/>
            <person name="Pisabarro A.G."/>
            <person name="Walton J.D."/>
            <person name="Blanchette R.A."/>
            <person name="Henrissat B."/>
            <person name="Martin F."/>
            <person name="Cullen D."/>
            <person name="Hibbett D.S."/>
            <person name="Grigoriev I.V."/>
        </authorList>
    </citation>
    <scope>NUCLEOTIDE SEQUENCE [LARGE SCALE GENOMIC DNA]</scope>
    <source>
        <strain evidence="7">MUCL 33604</strain>
    </source>
</reference>